<dbReference type="AlphaFoldDB" id="A0A382BDZ6"/>
<sequence length="94" mass="10241">MAKKLVIGTTRVFDEDGIGQVAQGLGAGDDVEFENITCNDISVSDLIMSNDRPNHEGNDIDGTKGSWVIQEGENDIFVINKKTGKQYKLALNEV</sequence>
<proteinExistence type="predicted"/>
<dbReference type="EMBL" id="UINC01029283">
    <property type="protein sequence ID" value="SVB11741.1"/>
    <property type="molecule type" value="Genomic_DNA"/>
</dbReference>
<protein>
    <submittedName>
        <fullName evidence="1">Uncharacterized protein</fullName>
    </submittedName>
</protein>
<organism evidence="1">
    <name type="scientific">marine metagenome</name>
    <dbReference type="NCBI Taxonomy" id="408172"/>
    <lineage>
        <taxon>unclassified sequences</taxon>
        <taxon>metagenomes</taxon>
        <taxon>ecological metagenomes</taxon>
    </lineage>
</organism>
<reference evidence="1" key="1">
    <citation type="submission" date="2018-05" db="EMBL/GenBank/DDBJ databases">
        <authorList>
            <person name="Lanie J.A."/>
            <person name="Ng W.-L."/>
            <person name="Kazmierczak K.M."/>
            <person name="Andrzejewski T.M."/>
            <person name="Davidsen T.M."/>
            <person name="Wayne K.J."/>
            <person name="Tettelin H."/>
            <person name="Glass J.I."/>
            <person name="Rusch D."/>
            <person name="Podicherti R."/>
            <person name="Tsui H.-C.T."/>
            <person name="Winkler M.E."/>
        </authorList>
    </citation>
    <scope>NUCLEOTIDE SEQUENCE</scope>
</reference>
<name>A0A382BDZ6_9ZZZZ</name>
<evidence type="ECO:0000313" key="1">
    <source>
        <dbReference type="EMBL" id="SVB11741.1"/>
    </source>
</evidence>
<gene>
    <name evidence="1" type="ORF">METZ01_LOCUS164595</name>
</gene>
<accession>A0A382BDZ6</accession>